<dbReference type="Gene3D" id="3.40.190.100">
    <property type="entry name" value="Glycine betaine-binding periplasmic protein, domain 2"/>
    <property type="match status" value="2"/>
</dbReference>
<evidence type="ECO:0000256" key="3">
    <source>
        <dbReference type="ARBA" id="ARBA00022475"/>
    </source>
</evidence>
<dbReference type="KEGG" id="arev:RVR_9276"/>
<gene>
    <name evidence="11" type="ORF">RVR_9276</name>
</gene>
<dbReference type="EMBL" id="AP018365">
    <property type="protein sequence ID" value="BBB01732.1"/>
    <property type="molecule type" value="Genomic_DNA"/>
</dbReference>
<evidence type="ECO:0000256" key="7">
    <source>
        <dbReference type="ARBA" id="ARBA00035642"/>
    </source>
</evidence>
<feature type="transmembrane region" description="Helical" evidence="9">
    <location>
        <begin position="90"/>
        <end position="114"/>
    </location>
</feature>
<sequence length="874" mass="93976">MPRLHFGNWAEDVVHWLTRHLSWLFDFISHIVNGMYNGVEWALGGPSPLLMAAILAVLALWMRGLTAGVLAFVGFALIDSVAQWDEAMESLSLVVVSAVVALVLAVPLGVWAARRRTASVLIRPVLDVMQTLPAFVYLIPAIIFFSLGTVPAVIATIVFAMPVGVRMTELGIRQVDAELVEAAEAFGTPPSRTLLRVQLPLALPTIMAGVNQVIMLALSMVVIGGMVGAEGLGSTVFGAISQVDIGLGFEGGISVVVLAIYLDRITGALGDQVSPLGRRALARARTSTQGLSVLRYRPRPAVGLSAVVVLALVAGGIGAFSGNGDSSSPTAASTNVGKGQTVKLGSFNWDESIASSNLWKEVLDERGYKAQVNTYDPGAAFTGLASGNFDYLTDAWLPTTHASYMKQYGSSYTDLGKWYDQTSLEVSVPSYVKGITSMADLKGKSAEFGGKIIGIEPGAGEMKLLSSKVLPGYGLDKEYKLVASSTAGMLAELKRDYDQKKPVAVVLWSPHWAYSTYQMTKLSDPKGLWGASDSIHNIANKNSATKLPQVTDWMKNFKMSEKQLSSLEADIQAAGQGKTTDGVKKWMKDNPGIVDKMAPVAGSSATDVGKGKTVKIGDFNWDESIASANLWKEVLDERGYKTQVNTYDPGAAYTGLANGNFDYLTDSWLPTTHASYMKQYGSQLSDLGKWYDQTSLEIAVPSYVKGITSMADLKGKSAEFGGKIIGIEPGAGEMKLLSSKVLPGYGLDKEYKLVASSTAGMLAELKRDYDQKKPVAVVLWSPHWAYSTYQMTKLSDPKGLWGASDSIHNIANKNSATKIPQVTDWMKNFKMSEKQLSSLEADIQAAGQGKTTDGVKKWMKDNPDIVDQMAPVSS</sequence>
<feature type="domain" description="ABC transmembrane type-1" evidence="10">
    <location>
        <begin position="87"/>
        <end position="266"/>
    </location>
</feature>
<evidence type="ECO:0000313" key="12">
    <source>
        <dbReference type="Proteomes" id="UP000595703"/>
    </source>
</evidence>
<evidence type="ECO:0000256" key="2">
    <source>
        <dbReference type="ARBA" id="ARBA00022448"/>
    </source>
</evidence>
<feature type="transmembrane region" description="Helical" evidence="9">
    <location>
        <begin position="134"/>
        <end position="160"/>
    </location>
</feature>
<keyword evidence="4 9" id="KW-0812">Transmembrane</keyword>
<name>A0A7U3V002_9ACTN</name>
<dbReference type="GO" id="GO:0031460">
    <property type="term" value="P:glycine betaine transport"/>
    <property type="evidence" value="ECO:0007669"/>
    <property type="project" value="TreeGrafter"/>
</dbReference>
<dbReference type="InterPro" id="IPR000515">
    <property type="entry name" value="MetI-like"/>
</dbReference>
<keyword evidence="12" id="KW-1185">Reference proteome</keyword>
<dbReference type="FunFam" id="1.10.3720.10:FF:000001">
    <property type="entry name" value="Glycine betaine ABC transporter, permease"/>
    <property type="match status" value="1"/>
</dbReference>
<reference evidence="11 12" key="2">
    <citation type="journal article" date="2011" name="J. Antibiot.">
        <title>Furaquinocins I and J: novel polyketide isoprenoid hybrid compounds from Streptomyces reveromyceticus SN-593.</title>
        <authorList>
            <person name="Panthee S."/>
            <person name="Takahashi S."/>
            <person name="Takagi H."/>
            <person name="Nogawa T."/>
            <person name="Oowada E."/>
            <person name="Uramoto M."/>
            <person name="Osada H."/>
        </authorList>
    </citation>
    <scope>NUCLEOTIDE SEQUENCE [LARGE SCALE GENOMIC DNA]</scope>
    <source>
        <strain evidence="11 12">SN-593</strain>
    </source>
</reference>
<dbReference type="CDD" id="cd06261">
    <property type="entry name" value="TM_PBP2"/>
    <property type="match status" value="1"/>
</dbReference>
<evidence type="ECO:0000256" key="9">
    <source>
        <dbReference type="RuleBase" id="RU363032"/>
    </source>
</evidence>
<dbReference type="Gene3D" id="3.10.105.10">
    <property type="entry name" value="Dipeptide-binding Protein, Domain 3"/>
    <property type="match status" value="3"/>
</dbReference>
<keyword evidence="3" id="KW-1003">Cell membrane</keyword>
<evidence type="ECO:0000256" key="8">
    <source>
        <dbReference type="ARBA" id="ARBA00035652"/>
    </source>
</evidence>
<dbReference type="GO" id="GO:0015226">
    <property type="term" value="F:carnitine transmembrane transporter activity"/>
    <property type="evidence" value="ECO:0007669"/>
    <property type="project" value="TreeGrafter"/>
</dbReference>
<evidence type="ECO:0000256" key="1">
    <source>
        <dbReference type="ARBA" id="ARBA00004141"/>
    </source>
</evidence>
<proteinExistence type="inferred from homology"/>
<reference evidence="11 12" key="3">
    <citation type="journal article" date="2011" name="Nat. Chem. Biol.">
        <title>Reveromycin A biosynthesis uses RevG and RevJ for stereospecific spiroacetal formation.</title>
        <authorList>
            <person name="Takahashi S."/>
            <person name="Toyoda A."/>
            <person name="Sekiyama Y."/>
            <person name="Takagi H."/>
            <person name="Nogawa T."/>
            <person name="Uramoto M."/>
            <person name="Suzuki R."/>
            <person name="Koshino H."/>
            <person name="Kumano T."/>
            <person name="Panthee S."/>
            <person name="Dairi T."/>
            <person name="Ishikawa J."/>
            <person name="Ikeda H."/>
            <person name="Sakaki Y."/>
            <person name="Osada H."/>
        </authorList>
    </citation>
    <scope>NUCLEOTIDE SEQUENCE [LARGE SCALE GENOMIC DNA]</scope>
    <source>
        <strain evidence="11 12">SN-593</strain>
    </source>
</reference>
<organism evidence="11 12">
    <name type="scientific">Actinacidiphila reveromycinica</name>
    <dbReference type="NCBI Taxonomy" id="659352"/>
    <lineage>
        <taxon>Bacteria</taxon>
        <taxon>Bacillati</taxon>
        <taxon>Actinomycetota</taxon>
        <taxon>Actinomycetes</taxon>
        <taxon>Kitasatosporales</taxon>
        <taxon>Streptomycetaceae</taxon>
        <taxon>Actinacidiphila</taxon>
    </lineage>
</organism>
<reference evidence="11 12" key="4">
    <citation type="journal article" date="2020" name="Sci. Rep.">
        <title>beta-carboline chemical signals induce reveromycin production through a LuxR family regulator in Streptomyces sp. SN-593.</title>
        <authorList>
            <person name="Panthee S."/>
            <person name="Kito N."/>
            <person name="Hayashi T."/>
            <person name="Shimizu T."/>
            <person name="Ishikawa J."/>
            <person name="Hamamoto H."/>
            <person name="Osada H."/>
            <person name="Takahashi S."/>
        </authorList>
    </citation>
    <scope>NUCLEOTIDE SEQUENCE [LARGE SCALE GENOMIC DNA]</scope>
    <source>
        <strain evidence="11 12">SN-593</strain>
    </source>
</reference>
<comment type="similarity">
    <text evidence="7">In the C-terminal section; belongs to the OsmX family.</text>
</comment>
<dbReference type="AlphaFoldDB" id="A0A7U3V002"/>
<dbReference type="PROSITE" id="PS50928">
    <property type="entry name" value="ABC_TM1"/>
    <property type="match status" value="1"/>
</dbReference>
<keyword evidence="6 9" id="KW-0472">Membrane</keyword>
<dbReference type="GO" id="GO:0015871">
    <property type="term" value="P:choline transport"/>
    <property type="evidence" value="ECO:0007669"/>
    <property type="project" value="TreeGrafter"/>
</dbReference>
<evidence type="ECO:0000256" key="4">
    <source>
        <dbReference type="ARBA" id="ARBA00022692"/>
    </source>
</evidence>
<dbReference type="SUPFAM" id="SSF53850">
    <property type="entry name" value="Periplasmic binding protein-like II"/>
    <property type="match status" value="2"/>
</dbReference>
<dbReference type="PANTHER" id="PTHR47737:SF1">
    <property type="entry name" value="GLYCINE BETAINE_PROLINE BETAINE TRANSPORT SYSTEM PERMEASE PROTEIN PROW"/>
    <property type="match status" value="1"/>
</dbReference>
<keyword evidence="2 9" id="KW-0813">Transport</keyword>
<dbReference type="InterPro" id="IPR007210">
    <property type="entry name" value="ABC_Gly_betaine_transp_sub-bd"/>
</dbReference>
<dbReference type="CDD" id="cd13639">
    <property type="entry name" value="PBP2_OpuAC_like"/>
    <property type="match status" value="2"/>
</dbReference>
<evidence type="ECO:0000256" key="5">
    <source>
        <dbReference type="ARBA" id="ARBA00022989"/>
    </source>
</evidence>
<reference evidence="11 12" key="1">
    <citation type="journal article" date="2010" name="J. Bacteriol.">
        <title>Biochemical characterization of a novel indole prenyltransferase from Streptomyces sp. SN-593.</title>
        <authorList>
            <person name="Takahashi S."/>
            <person name="Takagi H."/>
            <person name="Toyoda A."/>
            <person name="Uramoto M."/>
            <person name="Nogawa T."/>
            <person name="Ueki M."/>
            <person name="Sakaki Y."/>
            <person name="Osada H."/>
        </authorList>
    </citation>
    <scope>NUCLEOTIDE SEQUENCE [LARGE SCALE GENOMIC DNA]</scope>
    <source>
        <strain evidence="11 12">SN-593</strain>
    </source>
</reference>
<keyword evidence="5 9" id="KW-1133">Transmembrane helix</keyword>
<feature type="transmembrane region" description="Helical" evidence="9">
    <location>
        <begin position="239"/>
        <end position="262"/>
    </location>
</feature>
<evidence type="ECO:0000256" key="6">
    <source>
        <dbReference type="ARBA" id="ARBA00023136"/>
    </source>
</evidence>
<accession>A0A7U3V002</accession>
<evidence type="ECO:0000313" key="11">
    <source>
        <dbReference type="EMBL" id="BBB01732.1"/>
    </source>
</evidence>
<comment type="similarity">
    <text evidence="8">In the N-terminal section; belongs to the binding-protein-dependent transport system permease family.</text>
</comment>
<dbReference type="RefSeq" id="WP_202237624.1">
    <property type="nucleotide sequence ID" value="NZ_AP018365.1"/>
</dbReference>
<dbReference type="Gene3D" id="1.10.3720.10">
    <property type="entry name" value="MetI-like"/>
    <property type="match status" value="1"/>
</dbReference>
<dbReference type="InterPro" id="IPR035906">
    <property type="entry name" value="MetI-like_sf"/>
</dbReference>
<protein>
    <submittedName>
        <fullName evidence="11">Putative glycine betaine ABC transport system permease</fullName>
    </submittedName>
</protein>
<feature type="transmembrane region" description="Helical" evidence="9">
    <location>
        <begin position="201"/>
        <end position="227"/>
    </location>
</feature>
<dbReference type="GO" id="GO:0043190">
    <property type="term" value="C:ATP-binding cassette (ABC) transporter complex"/>
    <property type="evidence" value="ECO:0007669"/>
    <property type="project" value="InterPro"/>
</dbReference>
<feature type="transmembrane region" description="Helical" evidence="9">
    <location>
        <begin position="49"/>
        <end position="78"/>
    </location>
</feature>
<dbReference type="Proteomes" id="UP000595703">
    <property type="component" value="Chromosome"/>
</dbReference>
<comment type="subcellular location">
    <subcellularLocation>
        <location evidence="9">Cell membrane</location>
        <topology evidence="9">Multi-pass membrane protein</topology>
    </subcellularLocation>
    <subcellularLocation>
        <location evidence="1">Membrane</location>
        <topology evidence="1">Multi-pass membrane protein</topology>
    </subcellularLocation>
</comment>
<evidence type="ECO:0000259" key="10">
    <source>
        <dbReference type="PROSITE" id="PS50928"/>
    </source>
</evidence>
<comment type="similarity">
    <text evidence="9">Belongs to the binding-protein-dependent transport system permease family.</text>
</comment>
<dbReference type="Pfam" id="PF00528">
    <property type="entry name" value="BPD_transp_1"/>
    <property type="match status" value="1"/>
</dbReference>
<dbReference type="GO" id="GO:0005275">
    <property type="term" value="F:amine transmembrane transporter activity"/>
    <property type="evidence" value="ECO:0007669"/>
    <property type="project" value="TreeGrafter"/>
</dbReference>
<dbReference type="PANTHER" id="PTHR47737">
    <property type="entry name" value="GLYCINE BETAINE/PROLINE BETAINE TRANSPORT SYSTEM PERMEASE PROTEIN PROW"/>
    <property type="match status" value="1"/>
</dbReference>
<dbReference type="SUPFAM" id="SSF161098">
    <property type="entry name" value="MetI-like"/>
    <property type="match status" value="1"/>
</dbReference>
<dbReference type="Pfam" id="PF04069">
    <property type="entry name" value="OpuAC"/>
    <property type="match status" value="2"/>
</dbReference>
<feature type="transmembrane region" description="Helical" evidence="9">
    <location>
        <begin position="301"/>
        <end position="320"/>
    </location>
</feature>